<name>A0ABM6IBX0_9HYPH</name>
<keyword evidence="2" id="KW-0238">DNA-binding</keyword>
<dbReference type="EMBL" id="CP019631">
    <property type="protein sequence ID" value="AQQ08047.1"/>
    <property type="molecule type" value="Genomic_DNA"/>
</dbReference>
<accession>A0ABM6IBX0</accession>
<dbReference type="PRINTS" id="PR00598">
    <property type="entry name" value="HTHMARR"/>
</dbReference>
<evidence type="ECO:0000313" key="6">
    <source>
        <dbReference type="Proteomes" id="UP000188174"/>
    </source>
</evidence>
<dbReference type="InterPro" id="IPR036390">
    <property type="entry name" value="WH_DNA-bd_sf"/>
</dbReference>
<protein>
    <submittedName>
        <fullName evidence="5">MarR family transcriptional regulator</fullName>
    </submittedName>
</protein>
<evidence type="ECO:0000256" key="3">
    <source>
        <dbReference type="ARBA" id="ARBA00023163"/>
    </source>
</evidence>
<dbReference type="SMART" id="SM00347">
    <property type="entry name" value="HTH_MARR"/>
    <property type="match status" value="1"/>
</dbReference>
<dbReference type="Proteomes" id="UP000188174">
    <property type="component" value="Plasmid unnamed1"/>
</dbReference>
<reference evidence="5 6" key="1">
    <citation type="submission" date="2017-02" db="EMBL/GenBank/DDBJ databases">
        <authorList>
            <person name="Jeong S."/>
        </authorList>
    </citation>
    <scope>NUCLEOTIDE SEQUENCE [LARGE SCALE GENOMIC DNA]</scope>
    <source>
        <strain evidence="5 6">RMAR6-6</strain>
        <plasmid evidence="5 6">unnamed1</plasmid>
    </source>
</reference>
<evidence type="ECO:0000259" key="4">
    <source>
        <dbReference type="PROSITE" id="PS50995"/>
    </source>
</evidence>
<dbReference type="InterPro" id="IPR000835">
    <property type="entry name" value="HTH_MarR-typ"/>
</dbReference>
<keyword evidence="5" id="KW-0614">Plasmid</keyword>
<feature type="domain" description="HTH marR-type" evidence="4">
    <location>
        <begin position="14"/>
        <end position="146"/>
    </location>
</feature>
<evidence type="ECO:0000313" key="5">
    <source>
        <dbReference type="EMBL" id="AQQ08047.1"/>
    </source>
</evidence>
<gene>
    <name evidence="5" type="ORF">B0E33_30135</name>
</gene>
<dbReference type="PANTHER" id="PTHR42756">
    <property type="entry name" value="TRANSCRIPTIONAL REGULATOR, MARR"/>
    <property type="match status" value="1"/>
</dbReference>
<proteinExistence type="predicted"/>
<dbReference type="Pfam" id="PF01047">
    <property type="entry name" value="MarR"/>
    <property type="match status" value="1"/>
</dbReference>
<keyword evidence="6" id="KW-1185">Reference proteome</keyword>
<keyword evidence="1" id="KW-0805">Transcription regulation</keyword>
<dbReference type="PANTHER" id="PTHR42756:SF1">
    <property type="entry name" value="TRANSCRIPTIONAL REPRESSOR OF EMRAB OPERON"/>
    <property type="match status" value="1"/>
</dbReference>
<dbReference type="InterPro" id="IPR036388">
    <property type="entry name" value="WH-like_DNA-bd_sf"/>
</dbReference>
<keyword evidence="3" id="KW-0804">Transcription</keyword>
<dbReference type="Gene3D" id="1.10.10.10">
    <property type="entry name" value="Winged helix-like DNA-binding domain superfamily/Winged helix DNA-binding domain"/>
    <property type="match status" value="1"/>
</dbReference>
<dbReference type="SUPFAM" id="SSF46785">
    <property type="entry name" value="Winged helix' DNA-binding domain"/>
    <property type="match status" value="1"/>
</dbReference>
<dbReference type="PROSITE" id="PS50995">
    <property type="entry name" value="HTH_MARR_2"/>
    <property type="match status" value="1"/>
</dbReference>
<sequence>MEGVLTLTPEKFVSSYLLYLLAASSEAASHQFHLRVRELGLRVPEWRVLACLFDQDGLMITQLAKYSLLEQSRMTRIVDQMEKRGLVVRKSDKGDGRRVRVHLTDAGQKLSSEVVEEAREHERTLLSALNQSDADRIKPSLERLLASLNSWNSANE</sequence>
<geneLocation type="plasmid" evidence="5 6">
    <name>unnamed1</name>
</geneLocation>
<evidence type="ECO:0000256" key="2">
    <source>
        <dbReference type="ARBA" id="ARBA00023125"/>
    </source>
</evidence>
<evidence type="ECO:0000256" key="1">
    <source>
        <dbReference type="ARBA" id="ARBA00023015"/>
    </source>
</evidence>
<organism evidence="5 6">
    <name type="scientific">Roseibium algicola</name>
    <dbReference type="NCBI Taxonomy" id="2857014"/>
    <lineage>
        <taxon>Bacteria</taxon>
        <taxon>Pseudomonadati</taxon>
        <taxon>Pseudomonadota</taxon>
        <taxon>Alphaproteobacteria</taxon>
        <taxon>Hyphomicrobiales</taxon>
        <taxon>Stappiaceae</taxon>
        <taxon>Roseibium</taxon>
    </lineage>
</organism>